<keyword evidence="1" id="KW-1185">Reference proteome</keyword>
<proteinExistence type="predicted"/>
<sequence>MNQESNRLSVEALNSLSSHAQSPVKAIAPAISAKRLAKQASLSVLWQMEAFSPASLSSLCGPVQAEAQFRDPLLKRL</sequence>
<dbReference type="AlphaFoldDB" id="A0A915E2C3"/>
<accession>A0A915E2C3</accession>
<dbReference type="Proteomes" id="UP000887574">
    <property type="component" value="Unplaced"/>
</dbReference>
<organism evidence="1 2">
    <name type="scientific">Ditylenchus dipsaci</name>
    <dbReference type="NCBI Taxonomy" id="166011"/>
    <lineage>
        <taxon>Eukaryota</taxon>
        <taxon>Metazoa</taxon>
        <taxon>Ecdysozoa</taxon>
        <taxon>Nematoda</taxon>
        <taxon>Chromadorea</taxon>
        <taxon>Rhabditida</taxon>
        <taxon>Tylenchina</taxon>
        <taxon>Tylenchomorpha</taxon>
        <taxon>Sphaerularioidea</taxon>
        <taxon>Anguinidae</taxon>
        <taxon>Anguininae</taxon>
        <taxon>Ditylenchus</taxon>
    </lineage>
</organism>
<protein>
    <submittedName>
        <fullName evidence="2">Uncharacterized protein</fullName>
    </submittedName>
</protein>
<evidence type="ECO:0000313" key="1">
    <source>
        <dbReference type="Proteomes" id="UP000887574"/>
    </source>
</evidence>
<reference evidence="2" key="1">
    <citation type="submission" date="2022-11" db="UniProtKB">
        <authorList>
            <consortium name="WormBaseParasite"/>
        </authorList>
    </citation>
    <scope>IDENTIFICATION</scope>
</reference>
<evidence type="ECO:0000313" key="2">
    <source>
        <dbReference type="WBParaSite" id="jg25119"/>
    </source>
</evidence>
<name>A0A915E2C3_9BILA</name>
<dbReference type="WBParaSite" id="jg25119">
    <property type="protein sequence ID" value="jg25119"/>
    <property type="gene ID" value="jg25119"/>
</dbReference>